<dbReference type="Proteomes" id="UP000552097">
    <property type="component" value="Unassembled WGS sequence"/>
</dbReference>
<gene>
    <name evidence="1" type="ORF">F4560_004798</name>
</gene>
<dbReference type="AlphaFoldDB" id="A0A7W9M2I9"/>
<dbReference type="EMBL" id="JACHMO010000001">
    <property type="protein sequence ID" value="MBB5805030.1"/>
    <property type="molecule type" value="Genomic_DNA"/>
</dbReference>
<organism evidence="1 2">
    <name type="scientific">Saccharothrix ecbatanensis</name>
    <dbReference type="NCBI Taxonomy" id="1105145"/>
    <lineage>
        <taxon>Bacteria</taxon>
        <taxon>Bacillati</taxon>
        <taxon>Actinomycetota</taxon>
        <taxon>Actinomycetes</taxon>
        <taxon>Pseudonocardiales</taxon>
        <taxon>Pseudonocardiaceae</taxon>
        <taxon>Saccharothrix</taxon>
    </lineage>
</organism>
<name>A0A7W9M2I9_9PSEU</name>
<comment type="caution">
    <text evidence="1">The sequence shown here is derived from an EMBL/GenBank/DDBJ whole genome shotgun (WGS) entry which is preliminary data.</text>
</comment>
<evidence type="ECO:0000313" key="2">
    <source>
        <dbReference type="Proteomes" id="UP000552097"/>
    </source>
</evidence>
<protein>
    <submittedName>
        <fullName evidence="1">Uncharacterized protein</fullName>
    </submittedName>
</protein>
<evidence type="ECO:0000313" key="1">
    <source>
        <dbReference type="EMBL" id="MBB5805030.1"/>
    </source>
</evidence>
<accession>A0A7W9M2I9</accession>
<proteinExistence type="predicted"/>
<sequence>MGGRMVEDSGVDELLRQWAAERSDDAELQEVNRIKDAWLAEAPPSVPGIPVQRANGGSRGLVKVESADPAYVAAMRKRAPEVPEALLAAAASYWQLVGDLREAEQWWDAGISPLDQRALDYRAAGLTPADLGRRLGPMTVLQHLRRGSAAAWCVARLQRQRRDGVA</sequence>
<keyword evidence="2" id="KW-1185">Reference proteome</keyword>
<reference evidence="1 2" key="1">
    <citation type="submission" date="2020-08" db="EMBL/GenBank/DDBJ databases">
        <title>Sequencing the genomes of 1000 actinobacteria strains.</title>
        <authorList>
            <person name="Klenk H.-P."/>
        </authorList>
    </citation>
    <scope>NUCLEOTIDE SEQUENCE [LARGE SCALE GENOMIC DNA]</scope>
    <source>
        <strain evidence="1 2">DSM 45486</strain>
    </source>
</reference>